<protein>
    <recommendedName>
        <fullName evidence="1">SMEK domain-containing protein</fullName>
    </recommendedName>
</protein>
<proteinExistence type="predicted"/>
<feature type="domain" description="SMEK" evidence="1">
    <location>
        <begin position="9"/>
        <end position="133"/>
    </location>
</feature>
<dbReference type="AlphaFoldDB" id="A0A6J4GZN6"/>
<name>A0A6J4GZN6_9FLAO</name>
<gene>
    <name evidence="2" type="ORF">FLA105534_04289</name>
</gene>
<evidence type="ECO:0000259" key="1">
    <source>
        <dbReference type="Pfam" id="PF21941"/>
    </source>
</evidence>
<dbReference type="Proteomes" id="UP000479938">
    <property type="component" value="Unassembled WGS sequence"/>
</dbReference>
<evidence type="ECO:0000313" key="3">
    <source>
        <dbReference type="Proteomes" id="UP000479938"/>
    </source>
</evidence>
<organism evidence="2 3">
    <name type="scientific">Flavobacterium bizetiae</name>
    <dbReference type="NCBI Taxonomy" id="2704140"/>
    <lineage>
        <taxon>Bacteria</taxon>
        <taxon>Pseudomonadati</taxon>
        <taxon>Bacteroidota</taxon>
        <taxon>Flavobacteriia</taxon>
        <taxon>Flavobacteriales</taxon>
        <taxon>Flavobacteriaceae</taxon>
        <taxon>Flavobacterium</taxon>
    </lineage>
</organism>
<dbReference type="NCBIfam" id="NF033859">
    <property type="entry name" value="SMEK_N"/>
    <property type="match status" value="1"/>
</dbReference>
<keyword evidence="3" id="KW-1185">Reference proteome</keyword>
<dbReference type="InterPro" id="IPR047740">
    <property type="entry name" value="SMEK_dom"/>
</dbReference>
<reference evidence="2 3" key="1">
    <citation type="submission" date="2020-02" db="EMBL/GenBank/DDBJ databases">
        <authorList>
            <person name="Criscuolo A."/>
        </authorList>
    </citation>
    <scope>NUCLEOTIDE SEQUENCE [LARGE SCALE GENOMIC DNA]</scope>
    <source>
        <strain evidence="2">CIP105534</strain>
    </source>
</reference>
<evidence type="ECO:0000313" key="2">
    <source>
        <dbReference type="EMBL" id="CAA9202865.1"/>
    </source>
</evidence>
<accession>A0A6J4GZN6</accession>
<sequence>MTRGILIGEIVDSLSNLNNQINIRCSLGFTDLNKVSEDFFAKLLNKIYSYSLINLNSSRSNEPGIDIGDETNSIAFQVTSQADSSKINSTFEKITQEQKKKFKLIKILIIGEKQGSYTAVKPELIDAFKFTKDGKSEPEDFIDFNIIDIKTLLRDIISLDFKLIHTIYKFIKEEIQDLIIELEIPRADGKFPTSLLSHREIKPETRALNAKKILDLNEFEHFSLKEINDYFDKLTAITRVTREIYFFIIDEGKWEDDTFSIYYDDAIRILNINPKRLESELKILERKKLIFDRDEEEPKLIIKEGLDIGSMLWFIKRDMNLQEIIINLDFTKLDD</sequence>
<dbReference type="Pfam" id="PF21941">
    <property type="entry name" value="SMEK_N"/>
    <property type="match status" value="1"/>
</dbReference>
<dbReference type="RefSeq" id="WP_173972799.1">
    <property type="nucleotide sequence ID" value="NZ_CADCSU010000161.1"/>
</dbReference>
<dbReference type="EMBL" id="CADCSU010000161">
    <property type="protein sequence ID" value="CAA9202865.1"/>
    <property type="molecule type" value="Genomic_DNA"/>
</dbReference>